<protein>
    <submittedName>
        <fullName evidence="1">Uncharacterized protein</fullName>
    </submittedName>
</protein>
<reference evidence="2" key="1">
    <citation type="journal article" date="2013" name="Stand. Genomic Sci.">
        <title>Complete genome sequence of the halophilic bacterium Spirochaeta africana type strain (Z-7692(T)) from the alkaline Lake Magadi in the East African Rift.</title>
        <authorList>
            <person name="Liolos K."/>
            <person name="Abt B."/>
            <person name="Scheuner C."/>
            <person name="Teshima H."/>
            <person name="Held B."/>
            <person name="Lapidus A."/>
            <person name="Nolan M."/>
            <person name="Lucas S."/>
            <person name="Deshpande S."/>
            <person name="Cheng J.F."/>
            <person name="Tapia R."/>
            <person name="Goodwin L.A."/>
            <person name="Pitluck S."/>
            <person name="Pagani I."/>
            <person name="Ivanova N."/>
            <person name="Mavromatis K."/>
            <person name="Mikhailova N."/>
            <person name="Huntemann M."/>
            <person name="Pati A."/>
            <person name="Chen A."/>
            <person name="Palaniappan K."/>
            <person name="Land M."/>
            <person name="Rohde M."/>
            <person name="Tindall B.J."/>
            <person name="Detter J.C."/>
            <person name="Goker M."/>
            <person name="Bristow J."/>
            <person name="Eisen J.A."/>
            <person name="Markowitz V."/>
            <person name="Hugenholtz P."/>
            <person name="Woyke T."/>
            <person name="Klenk H.P."/>
            <person name="Kyrpides N.C."/>
        </authorList>
    </citation>
    <scope>NUCLEOTIDE SEQUENCE</scope>
    <source>
        <strain evidence="2">ATCC 700263 / DSM 8902 / Z-7692</strain>
    </source>
</reference>
<name>H9UHG1_SPIAZ</name>
<organism evidence="1 2">
    <name type="scientific">Spirochaeta africana (strain ATCC 700263 / DSM 8902 / Z-7692)</name>
    <dbReference type="NCBI Taxonomy" id="889378"/>
    <lineage>
        <taxon>Bacteria</taxon>
        <taxon>Pseudomonadati</taxon>
        <taxon>Spirochaetota</taxon>
        <taxon>Spirochaetia</taxon>
        <taxon>Spirochaetales</taxon>
        <taxon>Spirochaetaceae</taxon>
        <taxon>Spirochaeta</taxon>
    </lineage>
</organism>
<dbReference type="PATRIC" id="fig|889378.3.peg.865"/>
<dbReference type="HOGENOM" id="CLU_1958190_0_0_12"/>
<dbReference type="KEGG" id="sfc:Spiaf_0863"/>
<sequence length="128" mass="14622">MDVIDQAIQTINGQLPLFWNVVFGCPEAARRMLYQQPDDHNLDELERCIHHYPVIARHAGWQNREPLHLALSLSLYRSTQPKQFWLGEQDCVRAALLFLDYIATPAYGETVAAMCGRIALEGDYTCDT</sequence>
<keyword evidence="2" id="KW-1185">Reference proteome</keyword>
<dbReference type="AlphaFoldDB" id="H9UHG1"/>
<evidence type="ECO:0000313" key="2">
    <source>
        <dbReference type="Proteomes" id="UP000007383"/>
    </source>
</evidence>
<gene>
    <name evidence="1" type="ordered locus">Spiaf_0863</name>
</gene>
<evidence type="ECO:0000313" key="1">
    <source>
        <dbReference type="EMBL" id="AFG36954.1"/>
    </source>
</evidence>
<dbReference type="EMBL" id="CP003282">
    <property type="protein sequence ID" value="AFG36954.1"/>
    <property type="molecule type" value="Genomic_DNA"/>
</dbReference>
<accession>H9UHG1</accession>
<dbReference type="RefSeq" id="WP_014454951.1">
    <property type="nucleotide sequence ID" value="NC_017098.1"/>
</dbReference>
<dbReference type="Proteomes" id="UP000007383">
    <property type="component" value="Chromosome"/>
</dbReference>
<proteinExistence type="predicted"/>